<dbReference type="Proteomes" id="UP000887565">
    <property type="component" value="Unplaced"/>
</dbReference>
<keyword evidence="3" id="KW-0378">Hydrolase</keyword>
<dbReference type="PANTHER" id="PTHR10127:SF780">
    <property type="entry name" value="METALLOENDOPEPTIDASE"/>
    <property type="match status" value="1"/>
</dbReference>
<dbReference type="GO" id="GO:0006508">
    <property type="term" value="P:proteolysis"/>
    <property type="evidence" value="ECO:0007669"/>
    <property type="project" value="UniProtKB-KW"/>
</dbReference>
<evidence type="ECO:0000256" key="4">
    <source>
        <dbReference type="ARBA" id="ARBA00022833"/>
    </source>
</evidence>
<accession>A0A915HTU4</accession>
<reference evidence="9" key="1">
    <citation type="submission" date="2022-11" db="UniProtKB">
        <authorList>
            <consortium name="WormBaseParasite"/>
        </authorList>
    </citation>
    <scope>IDENTIFICATION</scope>
</reference>
<keyword evidence="8" id="KW-1185">Reference proteome</keyword>
<evidence type="ECO:0000256" key="6">
    <source>
        <dbReference type="PROSITE-ProRule" id="PRU01211"/>
    </source>
</evidence>
<evidence type="ECO:0000256" key="2">
    <source>
        <dbReference type="ARBA" id="ARBA00022723"/>
    </source>
</evidence>
<organism evidence="8 9">
    <name type="scientific">Romanomermis culicivorax</name>
    <name type="common">Nematode worm</name>
    <dbReference type="NCBI Taxonomy" id="13658"/>
    <lineage>
        <taxon>Eukaryota</taxon>
        <taxon>Metazoa</taxon>
        <taxon>Ecdysozoa</taxon>
        <taxon>Nematoda</taxon>
        <taxon>Enoplea</taxon>
        <taxon>Dorylaimia</taxon>
        <taxon>Mermithida</taxon>
        <taxon>Mermithoidea</taxon>
        <taxon>Mermithidae</taxon>
        <taxon>Romanomermis</taxon>
    </lineage>
</organism>
<name>A0A915HTU4_ROMCU</name>
<evidence type="ECO:0000256" key="3">
    <source>
        <dbReference type="ARBA" id="ARBA00022801"/>
    </source>
</evidence>
<dbReference type="GO" id="GO:0046872">
    <property type="term" value="F:metal ion binding"/>
    <property type="evidence" value="ECO:0007669"/>
    <property type="project" value="UniProtKB-KW"/>
</dbReference>
<proteinExistence type="predicted"/>
<dbReference type="Pfam" id="PF01400">
    <property type="entry name" value="Astacin"/>
    <property type="match status" value="2"/>
</dbReference>
<evidence type="ECO:0000256" key="5">
    <source>
        <dbReference type="ARBA" id="ARBA00023049"/>
    </source>
</evidence>
<dbReference type="Gene3D" id="3.40.390.10">
    <property type="entry name" value="Collagenase (Catalytic Domain)"/>
    <property type="match status" value="2"/>
</dbReference>
<evidence type="ECO:0000313" key="8">
    <source>
        <dbReference type="Proteomes" id="UP000887565"/>
    </source>
</evidence>
<dbReference type="InterPro" id="IPR001506">
    <property type="entry name" value="Peptidase_M12A"/>
</dbReference>
<dbReference type="SUPFAM" id="SSF55486">
    <property type="entry name" value="Metalloproteases ('zincins'), catalytic domain"/>
    <property type="match status" value="1"/>
</dbReference>
<feature type="domain" description="Peptidase M12A" evidence="7">
    <location>
        <begin position="79"/>
        <end position="173"/>
    </location>
</feature>
<dbReference type="PANTHER" id="PTHR10127">
    <property type="entry name" value="DISCOIDIN, CUB, EGF, LAMININ , AND ZINC METALLOPROTEASE DOMAIN CONTAINING"/>
    <property type="match status" value="1"/>
</dbReference>
<dbReference type="AlphaFoldDB" id="A0A915HTU4"/>
<dbReference type="InterPro" id="IPR024079">
    <property type="entry name" value="MetalloPept_cat_dom_sf"/>
</dbReference>
<keyword evidence="2" id="KW-0479">Metal-binding</keyword>
<keyword evidence="5" id="KW-0482">Metalloprotease</keyword>
<dbReference type="OMA" id="IHTENTH"/>
<comment type="caution">
    <text evidence="6">Lacks conserved residue(s) required for the propagation of feature annotation.</text>
</comment>
<keyword evidence="4" id="KW-0862">Zinc</keyword>
<evidence type="ECO:0000313" key="9">
    <source>
        <dbReference type="WBParaSite" id="nRc.2.0.1.t05184-RA"/>
    </source>
</evidence>
<dbReference type="GO" id="GO:0004222">
    <property type="term" value="F:metalloendopeptidase activity"/>
    <property type="evidence" value="ECO:0007669"/>
    <property type="project" value="InterPro"/>
</dbReference>
<protein>
    <submittedName>
        <fullName evidence="9">Peptidase M12A domain-containing protein</fullName>
    </submittedName>
</protein>
<dbReference type="PROSITE" id="PS51864">
    <property type="entry name" value="ASTACIN"/>
    <property type="match status" value="1"/>
</dbReference>
<evidence type="ECO:0000256" key="1">
    <source>
        <dbReference type="ARBA" id="ARBA00022670"/>
    </source>
</evidence>
<dbReference type="WBParaSite" id="nRc.2.0.1.t05184-RA">
    <property type="protein sequence ID" value="nRc.2.0.1.t05184-RA"/>
    <property type="gene ID" value="nRc.2.0.1.g05184"/>
</dbReference>
<keyword evidence="1" id="KW-0645">Protease</keyword>
<evidence type="ECO:0000259" key="7">
    <source>
        <dbReference type="PROSITE" id="PS51864"/>
    </source>
</evidence>
<sequence length="211" mass="24665">MIFQAIGSFTIFPERVKRKFIDYAPSKWQSEFPIQYSFDGTHSRKQKQMIRLALTYWRNTTCLEFEEREDQPQTDRIVRLDRDDYIKIHTENTHTNLGGSQSSFEKESIINSHQIPYDYGSLMHYKTLLPRDNLSEPALKAMSTRISLYQKTIGQRDQLSFYDVKLMNKVYCSDPIIKVDTASGRKLNLLIELKAVTPGTKDNGLFDTYNE</sequence>